<accession>A0ABS2MXU2</accession>
<dbReference type="Pfam" id="PF02566">
    <property type="entry name" value="OsmC"/>
    <property type="match status" value="1"/>
</dbReference>
<dbReference type="Gene3D" id="3.30.300.20">
    <property type="match status" value="1"/>
</dbReference>
<dbReference type="PANTHER" id="PTHR39624:SF2">
    <property type="entry name" value="OSMC-LIKE PROTEIN"/>
    <property type="match status" value="1"/>
</dbReference>
<dbReference type="Proteomes" id="UP001296943">
    <property type="component" value="Unassembled WGS sequence"/>
</dbReference>
<reference evidence="1 2" key="1">
    <citation type="submission" date="2021-01" db="EMBL/GenBank/DDBJ databases">
        <title>Genomic Encyclopedia of Type Strains, Phase IV (KMG-IV): sequencing the most valuable type-strain genomes for metagenomic binning, comparative biology and taxonomic classification.</title>
        <authorList>
            <person name="Goeker M."/>
        </authorList>
    </citation>
    <scope>NUCLEOTIDE SEQUENCE [LARGE SCALE GENOMIC DNA]</scope>
    <source>
        <strain evidence="1 2">DSM 23711</strain>
    </source>
</reference>
<gene>
    <name evidence="1" type="ORF">JOC48_001187</name>
</gene>
<name>A0ABS2MXU2_9BACI</name>
<sequence length="130" mass="14280">MVILTKTENGPFQIENEQGFAINGVTSKDATDGLTPFQLVCSSLSLCMAISIEALVQRDELKLDEMVIKVKTKKADDSPSRIERFTIDVNLQGEFDEKTKQKLVKSAKRACTIGNTIEQGAQMEINVVGS</sequence>
<evidence type="ECO:0000313" key="2">
    <source>
        <dbReference type="Proteomes" id="UP001296943"/>
    </source>
</evidence>
<evidence type="ECO:0000313" key="1">
    <source>
        <dbReference type="EMBL" id="MBM7570709.1"/>
    </source>
</evidence>
<protein>
    <submittedName>
        <fullName evidence="1">OsmC-like protein</fullName>
    </submittedName>
</protein>
<comment type="caution">
    <text evidence="1">The sequence shown here is derived from an EMBL/GenBank/DDBJ whole genome shotgun (WGS) entry which is preliminary data.</text>
</comment>
<dbReference type="SUPFAM" id="SSF82784">
    <property type="entry name" value="OsmC-like"/>
    <property type="match status" value="1"/>
</dbReference>
<dbReference type="EMBL" id="JAFBDR010000004">
    <property type="protein sequence ID" value="MBM7570709.1"/>
    <property type="molecule type" value="Genomic_DNA"/>
</dbReference>
<dbReference type="InterPro" id="IPR015946">
    <property type="entry name" value="KH_dom-like_a/b"/>
</dbReference>
<dbReference type="InterPro" id="IPR036102">
    <property type="entry name" value="OsmC/Ohrsf"/>
</dbReference>
<dbReference type="InterPro" id="IPR003718">
    <property type="entry name" value="OsmC/Ohr_fam"/>
</dbReference>
<dbReference type="RefSeq" id="WP_204498114.1">
    <property type="nucleotide sequence ID" value="NZ_JAFBDR010000004.1"/>
</dbReference>
<organism evidence="1 2">
    <name type="scientific">Aquibacillus albus</name>
    <dbReference type="NCBI Taxonomy" id="1168171"/>
    <lineage>
        <taxon>Bacteria</taxon>
        <taxon>Bacillati</taxon>
        <taxon>Bacillota</taxon>
        <taxon>Bacilli</taxon>
        <taxon>Bacillales</taxon>
        <taxon>Bacillaceae</taxon>
        <taxon>Aquibacillus</taxon>
    </lineage>
</organism>
<keyword evidence="2" id="KW-1185">Reference proteome</keyword>
<proteinExistence type="predicted"/>
<dbReference type="PANTHER" id="PTHR39624">
    <property type="entry name" value="PROTEIN INVOLVED IN RIMO-MEDIATED BETA-METHYLTHIOLATION OF RIBOSOMAL PROTEIN S12 YCAO"/>
    <property type="match status" value="1"/>
</dbReference>